<feature type="signal peptide" evidence="4">
    <location>
        <begin position="1"/>
        <end position="21"/>
    </location>
</feature>
<dbReference type="InterPro" id="IPR036156">
    <property type="entry name" value="Beta-gal/glucu_dom_sf"/>
</dbReference>
<dbReference type="Pfam" id="PF00703">
    <property type="entry name" value="Glyco_hydro_2"/>
    <property type="match status" value="1"/>
</dbReference>
<dbReference type="PANTHER" id="PTHR43536:SF1">
    <property type="entry name" value="MANNOSYLGLYCOPROTEIN ENDO-BETA-MANNOSIDASE"/>
    <property type="match status" value="1"/>
</dbReference>
<evidence type="ECO:0000313" key="8">
    <source>
        <dbReference type="Proteomes" id="UP000199632"/>
    </source>
</evidence>
<dbReference type="Pfam" id="PF18368">
    <property type="entry name" value="Ig_GlcNase"/>
    <property type="match status" value="1"/>
</dbReference>
<dbReference type="GO" id="GO:0004553">
    <property type="term" value="F:hydrolase activity, hydrolyzing O-glycosyl compounds"/>
    <property type="evidence" value="ECO:0007669"/>
    <property type="project" value="InterPro"/>
</dbReference>
<protein>
    <submittedName>
        <fullName evidence="7">Exo-1,4-beta-D-glucosaminidase</fullName>
    </submittedName>
</protein>
<dbReference type="OrthoDB" id="9758603at2"/>
<accession>A0A1H3UAF7</accession>
<dbReference type="GO" id="GO:0005975">
    <property type="term" value="P:carbohydrate metabolic process"/>
    <property type="evidence" value="ECO:0007669"/>
    <property type="project" value="InterPro"/>
</dbReference>
<keyword evidence="3" id="KW-0326">Glycosidase</keyword>
<name>A0A1H3UAF7_9ACTN</name>
<feature type="chain" id="PRO_5039119945" evidence="4">
    <location>
        <begin position="22"/>
        <end position="1037"/>
    </location>
</feature>
<dbReference type="Gene3D" id="2.60.120.260">
    <property type="entry name" value="Galactose-binding domain-like"/>
    <property type="match status" value="1"/>
</dbReference>
<dbReference type="PANTHER" id="PTHR43536">
    <property type="entry name" value="MANNOSYLGLYCOPROTEIN ENDO-BETA-MANNOSIDASE"/>
    <property type="match status" value="1"/>
</dbReference>
<dbReference type="InterPro" id="IPR006102">
    <property type="entry name" value="Ig-like_GH2"/>
</dbReference>
<evidence type="ECO:0000259" key="5">
    <source>
        <dbReference type="Pfam" id="PF00703"/>
    </source>
</evidence>
<dbReference type="AlphaFoldDB" id="A0A1H3UAF7"/>
<evidence type="ECO:0000256" key="4">
    <source>
        <dbReference type="SAM" id="SignalP"/>
    </source>
</evidence>
<gene>
    <name evidence="7" type="ORF">SAMN05421684_6861</name>
</gene>
<dbReference type="SUPFAM" id="SSF51445">
    <property type="entry name" value="(Trans)glycosidases"/>
    <property type="match status" value="1"/>
</dbReference>
<dbReference type="SUPFAM" id="SSF49785">
    <property type="entry name" value="Galactose-binding domain-like"/>
    <property type="match status" value="1"/>
</dbReference>
<organism evidence="7 8">
    <name type="scientific">Asanoa ishikariensis</name>
    <dbReference type="NCBI Taxonomy" id="137265"/>
    <lineage>
        <taxon>Bacteria</taxon>
        <taxon>Bacillati</taxon>
        <taxon>Actinomycetota</taxon>
        <taxon>Actinomycetes</taxon>
        <taxon>Micromonosporales</taxon>
        <taxon>Micromonosporaceae</taxon>
        <taxon>Asanoa</taxon>
    </lineage>
</organism>
<dbReference type="Proteomes" id="UP000199632">
    <property type="component" value="Unassembled WGS sequence"/>
</dbReference>
<keyword evidence="8" id="KW-1185">Reference proteome</keyword>
<dbReference type="InterPro" id="IPR043534">
    <property type="entry name" value="EBDG/EBM"/>
</dbReference>
<dbReference type="EMBL" id="FNQB01000004">
    <property type="protein sequence ID" value="SDZ59378.1"/>
    <property type="molecule type" value="Genomic_DNA"/>
</dbReference>
<comment type="similarity">
    <text evidence="1">Belongs to the glycosyl hydrolase 2 family.</text>
</comment>
<dbReference type="InterPro" id="IPR017853">
    <property type="entry name" value="GH"/>
</dbReference>
<dbReference type="InterPro" id="IPR008979">
    <property type="entry name" value="Galactose-bd-like_sf"/>
</dbReference>
<dbReference type="InterPro" id="IPR041351">
    <property type="entry name" value="Ig_GlcNase"/>
</dbReference>
<evidence type="ECO:0000256" key="1">
    <source>
        <dbReference type="ARBA" id="ARBA00007401"/>
    </source>
</evidence>
<evidence type="ECO:0000313" key="7">
    <source>
        <dbReference type="EMBL" id="SDZ59378.1"/>
    </source>
</evidence>
<sequence length="1037" mass="112964">MNRRFTVAAALPVLLVSSLLAAFPATPSSATSAGVESTVDLDGKWQVQSSTATPDTGDLISRRSYSPRGWLPVRTNDAHAVGSVVAAQLQNIPPDDQCGANNIFYSENITACQGPQPDAHGAPNDQYNFPWWFRTEFSAHPQPGDRNVVLEVRGIMGQADLWVNGVQLATKDVLQGSEPEYTFDVTDLVNGNGPNALAFKIYPNVPGEMLTQDFNDWTQAARDQNTGIKYPIRLHTSNTFRLDDVHVVQANATDLSSSDLTVKGTVTNTSRKSRTATVNATVTDPRGKHPINLRKTITLQAGEAKNVAFDPSTDSALHLRHPQLWWPYQMGDQPLYKLSMNVSRDRQVSDSDSKTFGIRTIDSWLSSPGTKAYDGSRWFAINGKPFVFRGGGMMDQDMFLRYSRDNVADQIQLIKSMGLNGLRLEGDDQPDDFYEQMDKAGLLIYGGFLCCNYWEEASRWTEKDQETNYRTAVALGRQQRSHPSVVFYSWSDNEPSASQEAGVLRGFAETDFDIPVMASAEYKSTPTLGPSGMKEGPYNWFPPSYAYSSNCRGRTGNDPCTSGEFVNRGGAWGFQTESSPGSTIPTQDSLNRFMTPADQTALVTSPNLAQFNSGRGEESSGTSYSSFQHVGVLATAICHRYGPWTANPVTCPTNPPGATGLYGDNPSVDDFVRKAQAINYETVRAQFEAYLDHSTRTDSPSTGLVYWMMNKPMPSLLWNLYGFDFDQAGTYFGAKKANEALHVYYAHPAPEADPSNRTVGVSNLTGQTQSGLSVTARTYDMHGTVLTTQNAAGITMPSQGVMNQLLTVPNPTLPDVNGTPQRTYFLELLLKRGSHVVDRNVYWLSTVNDVPTYTGSAYPNLSTYGDLRNLQSPAADPANGLLPSTKIRASAVTHRQSGLSDGQDTATDVTLTNNSDTVAFMVRVDVHRGRGSKPGSGDSQVRPASYSDNYVTLWPGQSQTITQTYAASQLGRQDPVVTISGFNVATTTIDGDCHCVARVGAENLGNANGYAEAGNAVPGVANTPETMAELKQRVTVQ</sequence>
<dbReference type="Gene3D" id="3.20.20.80">
    <property type="entry name" value="Glycosidases"/>
    <property type="match status" value="1"/>
</dbReference>
<reference evidence="8" key="1">
    <citation type="submission" date="2016-10" db="EMBL/GenBank/DDBJ databases">
        <authorList>
            <person name="Varghese N."/>
            <person name="Submissions S."/>
        </authorList>
    </citation>
    <scope>NUCLEOTIDE SEQUENCE [LARGE SCALE GENOMIC DNA]</scope>
    <source>
        <strain evidence="8">DSM 44718</strain>
    </source>
</reference>
<dbReference type="STRING" id="137265.SAMN05421684_6861"/>
<evidence type="ECO:0000256" key="2">
    <source>
        <dbReference type="ARBA" id="ARBA00022801"/>
    </source>
</evidence>
<keyword evidence="4" id="KW-0732">Signal</keyword>
<dbReference type="Gene3D" id="2.60.40.10">
    <property type="entry name" value="Immunoglobulins"/>
    <property type="match status" value="3"/>
</dbReference>
<evidence type="ECO:0000259" key="6">
    <source>
        <dbReference type="Pfam" id="PF18368"/>
    </source>
</evidence>
<evidence type="ECO:0000256" key="3">
    <source>
        <dbReference type="ARBA" id="ARBA00023295"/>
    </source>
</evidence>
<dbReference type="SUPFAM" id="SSF49303">
    <property type="entry name" value="beta-Galactosidase/glucuronidase domain"/>
    <property type="match status" value="3"/>
</dbReference>
<feature type="domain" description="Glycoside hydrolase family 2 immunoglobulin-like beta-sandwich" evidence="5">
    <location>
        <begin position="241"/>
        <end position="359"/>
    </location>
</feature>
<feature type="domain" description="Exo-beta-D-glucosaminidase Ig-fold" evidence="6">
    <location>
        <begin position="886"/>
        <end position="984"/>
    </location>
</feature>
<keyword evidence="2" id="KW-0378">Hydrolase</keyword>
<dbReference type="InterPro" id="IPR013783">
    <property type="entry name" value="Ig-like_fold"/>
</dbReference>
<proteinExistence type="inferred from homology"/>